<keyword evidence="2" id="KW-1133">Transmembrane helix</keyword>
<evidence type="ECO:0000256" key="2">
    <source>
        <dbReference type="SAM" id="Phobius"/>
    </source>
</evidence>
<comment type="caution">
    <text evidence="3">The sequence shown here is derived from an EMBL/GenBank/DDBJ whole genome shotgun (WGS) entry which is preliminary data.</text>
</comment>
<dbReference type="HOGENOM" id="CLU_2210991_0_0_1"/>
<sequence length="107" mass="11951">MDTCRAHTPSPVMPHWNEQPHIDPLTRGREGAVSIPLDIISSRFGPHIDLLPGPTLLSVGSPAQLAPPVPPSFISQILASIRRRWRSLWMVAAWILLTWILTTHKHS</sequence>
<evidence type="ECO:0000313" key="4">
    <source>
        <dbReference type="Proteomes" id="UP000007148"/>
    </source>
</evidence>
<keyword evidence="4" id="KW-1185">Reference proteome</keyword>
<keyword evidence="2" id="KW-0812">Transmembrane</keyword>
<reference evidence="3 4" key="1">
    <citation type="journal article" date="2011" name="PLoS Pathog.">
        <title>Endophytic Life Strategies Decoded by Genome and Transcriptome Analyses of the Mutualistic Root Symbiont Piriformospora indica.</title>
        <authorList>
            <person name="Zuccaro A."/>
            <person name="Lahrmann U."/>
            <person name="Guldener U."/>
            <person name="Langen G."/>
            <person name="Pfiffi S."/>
            <person name="Biedenkopf D."/>
            <person name="Wong P."/>
            <person name="Samans B."/>
            <person name="Grimm C."/>
            <person name="Basiewicz M."/>
            <person name="Murat C."/>
            <person name="Martin F."/>
            <person name="Kogel K.H."/>
        </authorList>
    </citation>
    <scope>NUCLEOTIDE SEQUENCE [LARGE SCALE GENOMIC DNA]</scope>
    <source>
        <strain evidence="3 4">DSM 11827</strain>
    </source>
</reference>
<dbReference type="EMBL" id="CAFZ01000372">
    <property type="protein sequence ID" value="CCA74914.1"/>
    <property type="molecule type" value="Genomic_DNA"/>
</dbReference>
<evidence type="ECO:0000313" key="3">
    <source>
        <dbReference type="EMBL" id="CCA74914.1"/>
    </source>
</evidence>
<dbReference type="AlphaFoldDB" id="G4TUC1"/>
<dbReference type="Proteomes" id="UP000007148">
    <property type="component" value="Unassembled WGS sequence"/>
</dbReference>
<feature type="region of interest" description="Disordered" evidence="1">
    <location>
        <begin position="1"/>
        <end position="21"/>
    </location>
</feature>
<name>G4TUC1_SERID</name>
<organism evidence="3 4">
    <name type="scientific">Serendipita indica (strain DSM 11827)</name>
    <name type="common">Root endophyte fungus</name>
    <name type="synonym">Piriformospora indica</name>
    <dbReference type="NCBI Taxonomy" id="1109443"/>
    <lineage>
        <taxon>Eukaryota</taxon>
        <taxon>Fungi</taxon>
        <taxon>Dikarya</taxon>
        <taxon>Basidiomycota</taxon>
        <taxon>Agaricomycotina</taxon>
        <taxon>Agaricomycetes</taxon>
        <taxon>Sebacinales</taxon>
        <taxon>Serendipitaceae</taxon>
        <taxon>Serendipita</taxon>
    </lineage>
</organism>
<accession>G4TUC1</accession>
<proteinExistence type="predicted"/>
<dbReference type="InParanoid" id="G4TUC1"/>
<protein>
    <submittedName>
        <fullName evidence="3">Uncharacterized protein</fullName>
    </submittedName>
</protein>
<keyword evidence="2" id="KW-0472">Membrane</keyword>
<gene>
    <name evidence="3" type="ORF">PIIN_08884</name>
</gene>
<feature type="transmembrane region" description="Helical" evidence="2">
    <location>
        <begin position="85"/>
        <end position="102"/>
    </location>
</feature>
<evidence type="ECO:0000256" key="1">
    <source>
        <dbReference type="SAM" id="MobiDB-lite"/>
    </source>
</evidence>